<feature type="transmembrane region" description="Helical" evidence="2">
    <location>
        <begin position="146"/>
        <end position="170"/>
    </location>
</feature>
<accession>A0A4V3C438</accession>
<dbReference type="EMBL" id="SNWM01000001">
    <property type="protein sequence ID" value="TDO24498.1"/>
    <property type="molecule type" value="Genomic_DNA"/>
</dbReference>
<evidence type="ECO:0000313" key="4">
    <source>
        <dbReference type="EMBL" id="TDO24498.1"/>
    </source>
</evidence>
<keyword evidence="2" id="KW-0472">Membrane</keyword>
<gene>
    <name evidence="4" type="ORF">CLV32_0787</name>
</gene>
<feature type="domain" description="EamA" evidence="3">
    <location>
        <begin position="8"/>
        <end position="136"/>
    </location>
</feature>
<dbReference type="Proteomes" id="UP000295499">
    <property type="component" value="Unassembled WGS sequence"/>
</dbReference>
<evidence type="ECO:0000256" key="2">
    <source>
        <dbReference type="SAM" id="Phobius"/>
    </source>
</evidence>
<dbReference type="RefSeq" id="WP_166641872.1">
    <property type="nucleotide sequence ID" value="NZ_SNWM01000001.1"/>
</dbReference>
<dbReference type="PANTHER" id="PTHR22911">
    <property type="entry name" value="ACYL-MALONYL CONDENSING ENZYME-RELATED"/>
    <property type="match status" value="1"/>
</dbReference>
<dbReference type="SUPFAM" id="SSF103481">
    <property type="entry name" value="Multidrug resistance efflux transporter EmrE"/>
    <property type="match status" value="2"/>
</dbReference>
<protein>
    <submittedName>
        <fullName evidence="4">Drug/metabolite transporter (DMT)-like permease</fullName>
    </submittedName>
</protein>
<comment type="caution">
    <text evidence="4">The sequence shown here is derived from an EMBL/GenBank/DDBJ whole genome shotgun (WGS) entry which is preliminary data.</text>
</comment>
<evidence type="ECO:0000259" key="3">
    <source>
        <dbReference type="Pfam" id="PF00892"/>
    </source>
</evidence>
<feature type="transmembrane region" description="Helical" evidence="2">
    <location>
        <begin position="121"/>
        <end position="140"/>
    </location>
</feature>
<dbReference type="PANTHER" id="PTHR22911:SF137">
    <property type="entry name" value="SOLUTE CARRIER FAMILY 35 MEMBER G2-RELATED"/>
    <property type="match status" value="1"/>
</dbReference>
<keyword evidence="2" id="KW-0812">Transmembrane</keyword>
<keyword evidence="5" id="KW-1185">Reference proteome</keyword>
<evidence type="ECO:0000313" key="5">
    <source>
        <dbReference type="Proteomes" id="UP000295499"/>
    </source>
</evidence>
<feature type="transmembrane region" description="Helical" evidence="2">
    <location>
        <begin position="266"/>
        <end position="285"/>
    </location>
</feature>
<feature type="transmembrane region" description="Helical" evidence="2">
    <location>
        <begin position="37"/>
        <end position="53"/>
    </location>
</feature>
<feature type="region of interest" description="Disordered" evidence="1">
    <location>
        <begin position="290"/>
        <end position="310"/>
    </location>
</feature>
<sequence>MFRYSAIVAIGALSFGVLSSFAKLAYAQGYTAGEITFAQAVLGAVILWAMVFFKKFNNKTYRIKANWKLFAIGACMGISAYTYYLSLAYIPASLAIVLLMQMTWMSIVAESLFFGKKPDRVAVTTAILILLGTIFAANLLDVKSLNFSPIGIALGLISAMLYTLFVMLTSNLDKDIPSFEKGAMMTTGSALVIALVNFKSLALSTHIDVGLFKWGSALALFGTVIPPICFNAGMPKIGPGLSSILLTLELPAAVFCAHLILGEDIAIAQVFGISVILLSIAYLNISKAKSPQQPGRSAKDRLTTDCGSAI</sequence>
<feature type="transmembrane region" description="Helical" evidence="2">
    <location>
        <begin position="214"/>
        <end position="234"/>
    </location>
</feature>
<dbReference type="GO" id="GO:0016020">
    <property type="term" value="C:membrane"/>
    <property type="evidence" value="ECO:0007669"/>
    <property type="project" value="InterPro"/>
</dbReference>
<feature type="transmembrane region" description="Helical" evidence="2">
    <location>
        <begin position="65"/>
        <end position="84"/>
    </location>
</feature>
<name>A0A4V3C438_9SPHI</name>
<reference evidence="4 5" key="1">
    <citation type="submission" date="2019-03" db="EMBL/GenBank/DDBJ databases">
        <title>Genomic Encyclopedia of Archaeal and Bacterial Type Strains, Phase II (KMG-II): from individual species to whole genera.</title>
        <authorList>
            <person name="Goeker M."/>
        </authorList>
    </citation>
    <scope>NUCLEOTIDE SEQUENCE [LARGE SCALE GENOMIC DNA]</scope>
    <source>
        <strain evidence="4 5">DSM 19034</strain>
    </source>
</reference>
<evidence type="ECO:0000256" key="1">
    <source>
        <dbReference type="SAM" id="MobiDB-lite"/>
    </source>
</evidence>
<dbReference type="InterPro" id="IPR000620">
    <property type="entry name" value="EamA_dom"/>
</dbReference>
<keyword evidence="2" id="KW-1133">Transmembrane helix</keyword>
<organism evidence="4 5">
    <name type="scientific">Pedobacter duraquae</name>
    <dbReference type="NCBI Taxonomy" id="425511"/>
    <lineage>
        <taxon>Bacteria</taxon>
        <taxon>Pseudomonadati</taxon>
        <taxon>Bacteroidota</taxon>
        <taxon>Sphingobacteriia</taxon>
        <taxon>Sphingobacteriales</taxon>
        <taxon>Sphingobacteriaceae</taxon>
        <taxon>Pedobacter</taxon>
    </lineage>
</organism>
<feature type="transmembrane region" description="Helical" evidence="2">
    <location>
        <begin position="241"/>
        <end position="260"/>
    </location>
</feature>
<proteinExistence type="predicted"/>
<feature type="transmembrane region" description="Helical" evidence="2">
    <location>
        <begin position="182"/>
        <end position="202"/>
    </location>
</feature>
<feature type="transmembrane region" description="Helical" evidence="2">
    <location>
        <begin position="90"/>
        <end position="109"/>
    </location>
</feature>
<feature type="domain" description="EamA" evidence="3">
    <location>
        <begin position="150"/>
        <end position="284"/>
    </location>
</feature>
<dbReference type="InterPro" id="IPR037185">
    <property type="entry name" value="EmrE-like"/>
</dbReference>
<dbReference type="Pfam" id="PF00892">
    <property type="entry name" value="EamA"/>
    <property type="match status" value="2"/>
</dbReference>
<dbReference type="AlphaFoldDB" id="A0A4V3C438"/>